<protein>
    <submittedName>
        <fullName evidence="2">Uncharacterized protein</fullName>
    </submittedName>
</protein>
<dbReference type="EMBL" id="LR797293">
    <property type="protein sequence ID" value="CAB4199844.1"/>
    <property type="molecule type" value="Genomic_DNA"/>
</dbReference>
<proteinExistence type="predicted"/>
<name>A0A6J5N0P4_9CAUD</name>
<dbReference type="EMBL" id="LR796308">
    <property type="protein sequence ID" value="CAB4135961.1"/>
    <property type="molecule type" value="Genomic_DNA"/>
</dbReference>
<accession>A0A6J5N0P4</accession>
<evidence type="ECO:0000313" key="3">
    <source>
        <dbReference type="EMBL" id="CAB4199844.1"/>
    </source>
</evidence>
<evidence type="ECO:0000313" key="2">
    <source>
        <dbReference type="EMBL" id="CAB4150793.1"/>
    </source>
</evidence>
<dbReference type="EMBL" id="LR796550">
    <property type="protein sequence ID" value="CAB4150793.1"/>
    <property type="molecule type" value="Genomic_DNA"/>
</dbReference>
<gene>
    <name evidence="3" type="ORF">UFOVP1350_39</name>
    <name evidence="1" type="ORF">UFOVP301_42</name>
    <name evidence="2" type="ORF">UFOVP576_30</name>
</gene>
<reference evidence="2" key="1">
    <citation type="submission" date="2020-04" db="EMBL/GenBank/DDBJ databases">
        <authorList>
            <person name="Chiriac C."/>
            <person name="Salcher M."/>
            <person name="Ghai R."/>
            <person name="Kavagutti S V."/>
        </authorList>
    </citation>
    <scope>NUCLEOTIDE SEQUENCE</scope>
</reference>
<evidence type="ECO:0000313" key="1">
    <source>
        <dbReference type="EMBL" id="CAB4135961.1"/>
    </source>
</evidence>
<sequence>MNISITLTLNQEQSDALQERVDLHNSSSSTSITPSEFLKISELDFYIQTLVDQRYAASVQRIGTTAASLPYAERQALIAQIEAQLP</sequence>
<organism evidence="2">
    <name type="scientific">uncultured Caudovirales phage</name>
    <dbReference type="NCBI Taxonomy" id="2100421"/>
    <lineage>
        <taxon>Viruses</taxon>
        <taxon>Duplodnaviria</taxon>
        <taxon>Heunggongvirae</taxon>
        <taxon>Uroviricota</taxon>
        <taxon>Caudoviricetes</taxon>
        <taxon>Peduoviridae</taxon>
        <taxon>Maltschvirus</taxon>
        <taxon>Maltschvirus maltsch</taxon>
    </lineage>
</organism>